<comment type="caution">
    <text evidence="1">The sequence shown here is derived from an EMBL/GenBank/DDBJ whole genome shotgun (WGS) entry which is preliminary data.</text>
</comment>
<evidence type="ECO:0000313" key="1">
    <source>
        <dbReference type="EMBL" id="GBP40479.1"/>
    </source>
</evidence>
<proteinExistence type="predicted"/>
<sequence>MEFLALHLNYNKSWTWQRKYENSINAVEIRTLHTMCGVSVKDRCENSNTRERYGLKENVVDRGQKEFVSPALVFPLPPTSTKFLAPVLL</sequence>
<evidence type="ECO:0000313" key="2">
    <source>
        <dbReference type="Proteomes" id="UP000299102"/>
    </source>
</evidence>
<dbReference type="OrthoDB" id="425681at2759"/>
<dbReference type="EMBL" id="BGZK01000382">
    <property type="protein sequence ID" value="GBP40479.1"/>
    <property type="molecule type" value="Genomic_DNA"/>
</dbReference>
<dbReference type="AlphaFoldDB" id="A0A4C1VQL1"/>
<name>A0A4C1VQL1_EUMVA</name>
<protein>
    <submittedName>
        <fullName evidence="1">Uncharacterized protein</fullName>
    </submittedName>
</protein>
<organism evidence="1 2">
    <name type="scientific">Eumeta variegata</name>
    <name type="common">Bagworm moth</name>
    <name type="synonym">Eumeta japonica</name>
    <dbReference type="NCBI Taxonomy" id="151549"/>
    <lineage>
        <taxon>Eukaryota</taxon>
        <taxon>Metazoa</taxon>
        <taxon>Ecdysozoa</taxon>
        <taxon>Arthropoda</taxon>
        <taxon>Hexapoda</taxon>
        <taxon>Insecta</taxon>
        <taxon>Pterygota</taxon>
        <taxon>Neoptera</taxon>
        <taxon>Endopterygota</taxon>
        <taxon>Lepidoptera</taxon>
        <taxon>Glossata</taxon>
        <taxon>Ditrysia</taxon>
        <taxon>Tineoidea</taxon>
        <taxon>Psychidae</taxon>
        <taxon>Oiketicinae</taxon>
        <taxon>Eumeta</taxon>
    </lineage>
</organism>
<keyword evidence="2" id="KW-1185">Reference proteome</keyword>
<reference evidence="1 2" key="1">
    <citation type="journal article" date="2019" name="Commun. Biol.">
        <title>The bagworm genome reveals a unique fibroin gene that provides high tensile strength.</title>
        <authorList>
            <person name="Kono N."/>
            <person name="Nakamura H."/>
            <person name="Ohtoshi R."/>
            <person name="Tomita M."/>
            <person name="Numata K."/>
            <person name="Arakawa K."/>
        </authorList>
    </citation>
    <scope>NUCLEOTIDE SEQUENCE [LARGE SCALE GENOMIC DNA]</scope>
</reference>
<gene>
    <name evidence="1" type="ORF">EVAR_30537_1</name>
</gene>
<dbReference type="Proteomes" id="UP000299102">
    <property type="component" value="Unassembled WGS sequence"/>
</dbReference>
<accession>A0A4C1VQL1</accession>